<keyword evidence="3" id="KW-0496">Mitochondrion</keyword>
<dbReference type="OrthoDB" id="191995at2759"/>
<feature type="domain" description="CAF17 C-terminal" evidence="4">
    <location>
        <begin position="274"/>
        <end position="353"/>
    </location>
</feature>
<keyword evidence="6" id="KW-1185">Reference proteome</keyword>
<gene>
    <name evidence="5" type="ORF">J437_LFUL003579</name>
</gene>
<dbReference type="GO" id="GO:0005759">
    <property type="term" value="C:mitochondrial matrix"/>
    <property type="evidence" value="ECO:0007669"/>
    <property type="project" value="TreeGrafter"/>
</dbReference>
<dbReference type="SUPFAM" id="SSF103025">
    <property type="entry name" value="Folate-binding domain"/>
    <property type="match status" value="1"/>
</dbReference>
<dbReference type="InterPro" id="IPR017703">
    <property type="entry name" value="YgfZ/GCV_T_CS"/>
</dbReference>
<organism evidence="5 6">
    <name type="scientific">Ladona fulva</name>
    <name type="common">Scarce chaser dragonfly</name>
    <name type="synonym">Libellula fulva</name>
    <dbReference type="NCBI Taxonomy" id="123851"/>
    <lineage>
        <taxon>Eukaryota</taxon>
        <taxon>Metazoa</taxon>
        <taxon>Ecdysozoa</taxon>
        <taxon>Arthropoda</taxon>
        <taxon>Hexapoda</taxon>
        <taxon>Insecta</taxon>
        <taxon>Pterygota</taxon>
        <taxon>Palaeoptera</taxon>
        <taxon>Odonata</taxon>
        <taxon>Epiprocta</taxon>
        <taxon>Anisoptera</taxon>
        <taxon>Libelluloidea</taxon>
        <taxon>Libellulidae</taxon>
        <taxon>Ladona</taxon>
    </lineage>
</organism>
<evidence type="ECO:0000259" key="4">
    <source>
        <dbReference type="Pfam" id="PF25455"/>
    </source>
</evidence>
<keyword evidence="2" id="KW-0809">Transit peptide</keyword>
<dbReference type="PANTHER" id="PTHR22602">
    <property type="entry name" value="TRANSFERASE CAF17, MITOCHONDRIAL-RELATED"/>
    <property type="match status" value="1"/>
</dbReference>
<protein>
    <recommendedName>
        <fullName evidence="4">CAF17 C-terminal domain-containing protein</fullName>
    </recommendedName>
</protein>
<dbReference type="Pfam" id="PF25455">
    <property type="entry name" value="Beta-barrel_CAF17_C"/>
    <property type="match status" value="1"/>
</dbReference>
<dbReference type="InterPro" id="IPR045179">
    <property type="entry name" value="YgfZ/GcvT"/>
</dbReference>
<comment type="caution">
    <text evidence="5">The sequence shown here is derived from an EMBL/GenBank/DDBJ whole genome shotgun (WGS) entry which is preliminary data.</text>
</comment>
<dbReference type="InterPro" id="IPR057460">
    <property type="entry name" value="CAF17_C"/>
</dbReference>
<dbReference type="InterPro" id="IPR027266">
    <property type="entry name" value="TrmE/GcvT-like"/>
</dbReference>
<reference evidence="5" key="1">
    <citation type="submission" date="2013-04" db="EMBL/GenBank/DDBJ databases">
        <authorList>
            <person name="Qu J."/>
            <person name="Murali S.C."/>
            <person name="Bandaranaike D."/>
            <person name="Bellair M."/>
            <person name="Blankenburg K."/>
            <person name="Chao H."/>
            <person name="Dinh H."/>
            <person name="Doddapaneni H."/>
            <person name="Downs B."/>
            <person name="Dugan-Rocha S."/>
            <person name="Elkadiri S."/>
            <person name="Gnanaolivu R.D."/>
            <person name="Hernandez B."/>
            <person name="Javaid M."/>
            <person name="Jayaseelan J.C."/>
            <person name="Lee S."/>
            <person name="Li M."/>
            <person name="Ming W."/>
            <person name="Munidasa M."/>
            <person name="Muniz J."/>
            <person name="Nguyen L."/>
            <person name="Ongeri F."/>
            <person name="Osuji N."/>
            <person name="Pu L.-L."/>
            <person name="Puazo M."/>
            <person name="Qu C."/>
            <person name="Quiroz J."/>
            <person name="Raj R."/>
            <person name="Weissenberger G."/>
            <person name="Xin Y."/>
            <person name="Zou X."/>
            <person name="Han Y."/>
            <person name="Richards S."/>
            <person name="Worley K."/>
            <person name="Muzny D."/>
            <person name="Gibbs R."/>
        </authorList>
    </citation>
    <scope>NUCLEOTIDE SEQUENCE</scope>
    <source>
        <strain evidence="5">Sampled in the wild</strain>
    </source>
</reference>
<evidence type="ECO:0000313" key="5">
    <source>
        <dbReference type="EMBL" id="KAG8223228.1"/>
    </source>
</evidence>
<evidence type="ECO:0000313" key="6">
    <source>
        <dbReference type="Proteomes" id="UP000792457"/>
    </source>
</evidence>
<evidence type="ECO:0000256" key="1">
    <source>
        <dbReference type="ARBA" id="ARBA00004173"/>
    </source>
</evidence>
<reference evidence="5" key="2">
    <citation type="submission" date="2017-10" db="EMBL/GenBank/DDBJ databases">
        <title>Ladona fulva Genome sequencing and assembly.</title>
        <authorList>
            <person name="Murali S."/>
            <person name="Richards S."/>
            <person name="Bandaranaike D."/>
            <person name="Bellair M."/>
            <person name="Blankenburg K."/>
            <person name="Chao H."/>
            <person name="Dinh H."/>
            <person name="Doddapaneni H."/>
            <person name="Dugan-Rocha S."/>
            <person name="Elkadiri S."/>
            <person name="Gnanaolivu R."/>
            <person name="Hernandez B."/>
            <person name="Skinner E."/>
            <person name="Javaid M."/>
            <person name="Lee S."/>
            <person name="Li M."/>
            <person name="Ming W."/>
            <person name="Munidasa M."/>
            <person name="Muniz J."/>
            <person name="Nguyen L."/>
            <person name="Hughes D."/>
            <person name="Osuji N."/>
            <person name="Pu L.-L."/>
            <person name="Puazo M."/>
            <person name="Qu C."/>
            <person name="Quiroz J."/>
            <person name="Raj R."/>
            <person name="Weissenberger G."/>
            <person name="Xin Y."/>
            <person name="Zou X."/>
            <person name="Han Y."/>
            <person name="Worley K."/>
            <person name="Muzny D."/>
            <person name="Gibbs R."/>
        </authorList>
    </citation>
    <scope>NUCLEOTIDE SEQUENCE</scope>
    <source>
        <strain evidence="5">Sampled in the wild</strain>
    </source>
</reference>
<dbReference type="Gene3D" id="3.30.1360.120">
    <property type="entry name" value="Probable tRNA modification gtpase trme, domain 1"/>
    <property type="match status" value="1"/>
</dbReference>
<sequence>MLKASIQQLSTLWKPYRNYRFPFLSQRTQKFSFCNVSLSYEHLNNRSLIRVSGEDASDFLQGLITNDIRHLQGDNAVSDATSKAMYCMFLDARGRVILDSIIYKAHVSKKQPNEVVYFLECDSALESTILKHLKMYKLRKKVDIAKISDEMDVWVEFNPDLKGLNTSSEGSLTVDSPNRIVAKDPRLPCLGLRHLCQKSEIPVSGETAKQILESGHYTALRYSVGIGEGIVDHPPGSCFPLEANGDYLHGVSFHKGCYVGQELTARTHHTGVVRKRLMPLIFPSTAKFEKLPEPDTPVIDGTTGKNVGKIRGMINCGGVVMGLGLLRVAEVLKSTNLKVADSEVRTLRPFWWPEEAPKDIKSSSKS</sequence>
<dbReference type="PANTHER" id="PTHR22602:SF0">
    <property type="entry name" value="TRANSFERASE CAF17, MITOCHONDRIAL-RELATED"/>
    <property type="match status" value="1"/>
</dbReference>
<dbReference type="Proteomes" id="UP000792457">
    <property type="component" value="Unassembled WGS sequence"/>
</dbReference>
<dbReference type="AlphaFoldDB" id="A0A8K0JZN4"/>
<accession>A0A8K0JZN4</accession>
<evidence type="ECO:0000256" key="2">
    <source>
        <dbReference type="ARBA" id="ARBA00022946"/>
    </source>
</evidence>
<proteinExistence type="predicted"/>
<dbReference type="EMBL" id="KZ308155">
    <property type="protein sequence ID" value="KAG8223228.1"/>
    <property type="molecule type" value="Genomic_DNA"/>
</dbReference>
<dbReference type="NCBIfam" id="TIGR03317">
    <property type="entry name" value="ygfZ_signature"/>
    <property type="match status" value="1"/>
</dbReference>
<comment type="subcellular location">
    <subcellularLocation>
        <location evidence="1">Mitochondrion</location>
    </subcellularLocation>
</comment>
<name>A0A8K0JZN4_LADFU</name>
<dbReference type="GO" id="GO:0016226">
    <property type="term" value="P:iron-sulfur cluster assembly"/>
    <property type="evidence" value="ECO:0007669"/>
    <property type="project" value="TreeGrafter"/>
</dbReference>
<evidence type="ECO:0000256" key="3">
    <source>
        <dbReference type="ARBA" id="ARBA00023128"/>
    </source>
</evidence>